<keyword evidence="1" id="KW-0732">Signal</keyword>
<sequence length="311" mass="33222">MKVTYAALPALFAASAYAQANATGELGVGPYANESLFQNANQAASKSVPFSLYYPSPEDAQAPEWTWINTAAVPDSDIPNAQALNTEYVFEWPNGGSLQQAVATNAGQTSTNSFCVTVVDSLFPQSNLTSILRWDSTNDYDDGNESNPDDFTENSCVSALRKRCVDAILEHWREAAPDASGCRGPNVDLNSVHQCDWAIDGYSAQTYDLLANQTDAANGSFPLQSGTGFAHVTTEAYNGDNQTYIEQEGSRLQMVVIDSGNILTPLCMRVDTSIKATGQSNGASEQGAASNTMLNAWMLAASVATVAAFYL</sequence>
<dbReference type="RefSeq" id="XP_047766813.1">
    <property type="nucleotide sequence ID" value="XM_047910909.1"/>
</dbReference>
<evidence type="ECO:0000256" key="1">
    <source>
        <dbReference type="SAM" id="SignalP"/>
    </source>
</evidence>
<dbReference type="KEGG" id="ffu:CLAFUR5_11761"/>
<organism evidence="2 3">
    <name type="scientific">Passalora fulva</name>
    <name type="common">Tomato leaf mold</name>
    <name type="synonym">Cladosporium fulvum</name>
    <dbReference type="NCBI Taxonomy" id="5499"/>
    <lineage>
        <taxon>Eukaryota</taxon>
        <taxon>Fungi</taxon>
        <taxon>Dikarya</taxon>
        <taxon>Ascomycota</taxon>
        <taxon>Pezizomycotina</taxon>
        <taxon>Dothideomycetes</taxon>
        <taxon>Dothideomycetidae</taxon>
        <taxon>Mycosphaerellales</taxon>
        <taxon>Mycosphaerellaceae</taxon>
        <taxon>Fulvia</taxon>
    </lineage>
</organism>
<name>A0A9Q8PHC8_PASFU</name>
<reference evidence="2" key="1">
    <citation type="submission" date="2021-12" db="EMBL/GenBank/DDBJ databases">
        <authorList>
            <person name="Zaccaron A."/>
            <person name="Stergiopoulos I."/>
        </authorList>
    </citation>
    <scope>NUCLEOTIDE SEQUENCE</scope>
    <source>
        <strain evidence="2">Race5_Kim</strain>
    </source>
</reference>
<dbReference type="OrthoDB" id="3629846at2759"/>
<feature type="signal peptide" evidence="1">
    <location>
        <begin position="1"/>
        <end position="18"/>
    </location>
</feature>
<feature type="chain" id="PRO_5040300509" evidence="1">
    <location>
        <begin position="19"/>
        <end position="311"/>
    </location>
</feature>
<protein>
    <submittedName>
        <fullName evidence="2">Uncharacterized protein</fullName>
    </submittedName>
</protein>
<evidence type="ECO:0000313" key="3">
    <source>
        <dbReference type="Proteomes" id="UP000756132"/>
    </source>
</evidence>
<dbReference type="AlphaFoldDB" id="A0A9Q8PHC8"/>
<dbReference type="EMBL" id="CP090172">
    <property type="protein sequence ID" value="UJO22447.1"/>
    <property type="molecule type" value="Genomic_DNA"/>
</dbReference>
<evidence type="ECO:0000313" key="2">
    <source>
        <dbReference type="EMBL" id="UJO22447.1"/>
    </source>
</evidence>
<reference evidence="2" key="2">
    <citation type="journal article" date="2022" name="Microb. Genom.">
        <title>A chromosome-scale genome assembly of the tomato pathogen Cladosporium fulvum reveals a compartmentalized genome architecture and the presence of a dispensable chromosome.</title>
        <authorList>
            <person name="Zaccaron A.Z."/>
            <person name="Chen L.H."/>
            <person name="Samaras A."/>
            <person name="Stergiopoulos I."/>
        </authorList>
    </citation>
    <scope>NUCLEOTIDE SEQUENCE</scope>
    <source>
        <strain evidence="2">Race5_Kim</strain>
    </source>
</reference>
<proteinExistence type="predicted"/>
<accession>A0A9Q8PHC8</accession>
<dbReference type="GeneID" id="71991639"/>
<gene>
    <name evidence="2" type="ORF">CLAFUR5_11761</name>
</gene>
<keyword evidence="3" id="KW-1185">Reference proteome</keyword>
<dbReference type="Proteomes" id="UP000756132">
    <property type="component" value="Chromosome 10"/>
</dbReference>